<dbReference type="InterPro" id="IPR036890">
    <property type="entry name" value="HATPase_C_sf"/>
</dbReference>
<feature type="transmembrane region" description="Helical" evidence="7">
    <location>
        <begin position="101"/>
        <end position="121"/>
    </location>
</feature>
<dbReference type="AlphaFoldDB" id="A0A1G2MS95"/>
<dbReference type="EC" id="2.7.13.3" evidence="2"/>
<dbReference type="Gene3D" id="3.30.565.10">
    <property type="entry name" value="Histidine kinase-like ATPase, C-terminal domain"/>
    <property type="match status" value="1"/>
</dbReference>
<dbReference type="InterPro" id="IPR036097">
    <property type="entry name" value="HisK_dim/P_sf"/>
</dbReference>
<evidence type="ECO:0000256" key="4">
    <source>
        <dbReference type="ARBA" id="ARBA00022679"/>
    </source>
</evidence>
<evidence type="ECO:0000256" key="5">
    <source>
        <dbReference type="ARBA" id="ARBA00022777"/>
    </source>
</evidence>
<evidence type="ECO:0000313" key="10">
    <source>
        <dbReference type="Proteomes" id="UP000177943"/>
    </source>
</evidence>
<dbReference type="Pfam" id="PF02518">
    <property type="entry name" value="HATPase_c"/>
    <property type="match status" value="1"/>
</dbReference>
<keyword evidence="4" id="KW-0808">Transferase</keyword>
<keyword evidence="3" id="KW-0597">Phosphoprotein</keyword>
<dbReference type="InterPro" id="IPR031621">
    <property type="entry name" value="HisKA_7TM"/>
</dbReference>
<gene>
    <name evidence="9" type="ORF">A3D56_01755</name>
</gene>
<protein>
    <recommendedName>
        <fullName evidence="2">histidine kinase</fullName>
        <ecNumber evidence="2">2.7.13.3</ecNumber>
    </recommendedName>
</protein>
<dbReference type="SUPFAM" id="SSF47384">
    <property type="entry name" value="Homodimeric domain of signal transducing histidine kinase"/>
    <property type="match status" value="1"/>
</dbReference>
<feature type="transmembrane region" description="Helical" evidence="7">
    <location>
        <begin position="234"/>
        <end position="254"/>
    </location>
</feature>
<feature type="domain" description="Histidine kinase" evidence="8">
    <location>
        <begin position="302"/>
        <end position="518"/>
    </location>
</feature>
<keyword evidence="7" id="KW-1133">Transmembrane helix</keyword>
<dbReference type="GO" id="GO:0004721">
    <property type="term" value="F:phosphoprotein phosphatase activity"/>
    <property type="evidence" value="ECO:0007669"/>
    <property type="project" value="TreeGrafter"/>
</dbReference>
<dbReference type="PANTHER" id="PTHR45453:SF1">
    <property type="entry name" value="PHOSPHATE REGULON SENSOR PROTEIN PHOR"/>
    <property type="match status" value="1"/>
</dbReference>
<dbReference type="InterPro" id="IPR050351">
    <property type="entry name" value="BphY/WalK/GraS-like"/>
</dbReference>
<dbReference type="SUPFAM" id="SSF55874">
    <property type="entry name" value="ATPase domain of HSP90 chaperone/DNA topoisomerase II/histidine kinase"/>
    <property type="match status" value="1"/>
</dbReference>
<feature type="transmembrane region" description="Helical" evidence="7">
    <location>
        <begin position="141"/>
        <end position="160"/>
    </location>
</feature>
<dbReference type="Pfam" id="PF16927">
    <property type="entry name" value="HisKA_7TM"/>
    <property type="match status" value="1"/>
</dbReference>
<dbReference type="GO" id="GO:0016036">
    <property type="term" value="P:cellular response to phosphate starvation"/>
    <property type="evidence" value="ECO:0007669"/>
    <property type="project" value="TreeGrafter"/>
</dbReference>
<dbReference type="Proteomes" id="UP000177943">
    <property type="component" value="Unassembled WGS sequence"/>
</dbReference>
<reference evidence="9 10" key="1">
    <citation type="journal article" date="2016" name="Nat. Commun.">
        <title>Thousands of microbial genomes shed light on interconnected biogeochemical processes in an aquifer system.</title>
        <authorList>
            <person name="Anantharaman K."/>
            <person name="Brown C.T."/>
            <person name="Hug L.A."/>
            <person name="Sharon I."/>
            <person name="Castelle C.J."/>
            <person name="Probst A.J."/>
            <person name="Thomas B.C."/>
            <person name="Singh A."/>
            <person name="Wilkins M.J."/>
            <person name="Karaoz U."/>
            <person name="Brodie E.L."/>
            <person name="Williams K.H."/>
            <person name="Hubbard S.S."/>
            <person name="Banfield J.F."/>
        </authorList>
    </citation>
    <scope>NUCLEOTIDE SEQUENCE [LARGE SCALE GENOMIC DNA]</scope>
</reference>
<evidence type="ECO:0000256" key="1">
    <source>
        <dbReference type="ARBA" id="ARBA00000085"/>
    </source>
</evidence>
<feature type="transmembrane region" description="Helical" evidence="7">
    <location>
        <begin position="266"/>
        <end position="286"/>
    </location>
</feature>
<dbReference type="PRINTS" id="PR00344">
    <property type="entry name" value="BCTRLSENSOR"/>
</dbReference>
<evidence type="ECO:0000259" key="8">
    <source>
        <dbReference type="PROSITE" id="PS50109"/>
    </source>
</evidence>
<dbReference type="PROSITE" id="PS50109">
    <property type="entry name" value="HIS_KIN"/>
    <property type="match status" value="1"/>
</dbReference>
<proteinExistence type="predicted"/>
<keyword evidence="7" id="KW-0472">Membrane</keyword>
<evidence type="ECO:0000256" key="3">
    <source>
        <dbReference type="ARBA" id="ARBA00022553"/>
    </source>
</evidence>
<dbReference type="InterPro" id="IPR005467">
    <property type="entry name" value="His_kinase_dom"/>
</dbReference>
<dbReference type="Gene3D" id="1.10.287.130">
    <property type="match status" value="1"/>
</dbReference>
<feature type="transmembrane region" description="Helical" evidence="7">
    <location>
        <begin position="176"/>
        <end position="197"/>
    </location>
</feature>
<dbReference type="FunFam" id="3.30.565.10:FF:000006">
    <property type="entry name" value="Sensor histidine kinase WalK"/>
    <property type="match status" value="1"/>
</dbReference>
<accession>A0A1G2MS95</accession>
<feature type="transmembrane region" description="Helical" evidence="7">
    <location>
        <begin position="37"/>
        <end position="57"/>
    </location>
</feature>
<dbReference type="SMART" id="SM00387">
    <property type="entry name" value="HATPase_c"/>
    <property type="match status" value="1"/>
</dbReference>
<feature type="transmembrane region" description="Helical" evidence="7">
    <location>
        <begin position="69"/>
        <end position="89"/>
    </location>
</feature>
<keyword evidence="5" id="KW-0418">Kinase</keyword>
<comment type="caution">
    <text evidence="9">The sequence shown here is derived from an EMBL/GenBank/DDBJ whole genome shotgun (WGS) entry which is preliminary data.</text>
</comment>
<dbReference type="PANTHER" id="PTHR45453">
    <property type="entry name" value="PHOSPHATE REGULON SENSOR PROTEIN PHOR"/>
    <property type="match status" value="1"/>
</dbReference>
<evidence type="ECO:0000256" key="2">
    <source>
        <dbReference type="ARBA" id="ARBA00012438"/>
    </source>
</evidence>
<name>A0A1G2MS95_9BACT</name>
<dbReference type="InterPro" id="IPR004358">
    <property type="entry name" value="Sig_transdc_His_kin-like_C"/>
</dbReference>
<evidence type="ECO:0000256" key="7">
    <source>
        <dbReference type="SAM" id="Phobius"/>
    </source>
</evidence>
<evidence type="ECO:0000256" key="6">
    <source>
        <dbReference type="ARBA" id="ARBA00023012"/>
    </source>
</evidence>
<comment type="catalytic activity">
    <reaction evidence="1">
        <text>ATP + protein L-histidine = ADP + protein N-phospho-L-histidine.</text>
        <dbReference type="EC" id="2.7.13.3"/>
    </reaction>
</comment>
<organism evidence="9 10">
    <name type="scientific">Candidatus Taylorbacteria bacterium RIFCSPHIGHO2_02_FULL_45_35</name>
    <dbReference type="NCBI Taxonomy" id="1802311"/>
    <lineage>
        <taxon>Bacteria</taxon>
        <taxon>Candidatus Tayloriibacteriota</taxon>
    </lineage>
</organism>
<evidence type="ECO:0000313" key="9">
    <source>
        <dbReference type="EMBL" id="OHA25872.1"/>
    </source>
</evidence>
<feature type="transmembrane region" description="Helical" evidence="7">
    <location>
        <begin position="6"/>
        <end position="28"/>
    </location>
</feature>
<dbReference type="EMBL" id="MHRP01000042">
    <property type="protein sequence ID" value="OHA25872.1"/>
    <property type="molecule type" value="Genomic_DNA"/>
</dbReference>
<keyword evidence="6" id="KW-0902">Two-component regulatory system</keyword>
<feature type="transmembrane region" description="Helical" evidence="7">
    <location>
        <begin position="203"/>
        <end position="222"/>
    </location>
</feature>
<dbReference type="InterPro" id="IPR003594">
    <property type="entry name" value="HATPase_dom"/>
</dbReference>
<dbReference type="GO" id="GO:0000155">
    <property type="term" value="F:phosphorelay sensor kinase activity"/>
    <property type="evidence" value="ECO:0007669"/>
    <property type="project" value="InterPro"/>
</dbReference>
<keyword evidence="7" id="KW-0812">Transmembrane</keyword>
<sequence length="518" mass="59065">MDPRLLITNAGFTISIVISLGLGIFVYLRGPKQEKNIVFFILMLFATIFEVSHLLGINIENVNLSRTFFMLNAATMFIVPLNLHLLFCVADKIREKRKSLFAIYAAGIALFAFFMFFPDHFMLPSKPIFYFPNYYNRGDLYFLSDIYFFSILISLFYHYIRIYRRAGYILRNRLKYFLFAIIAGYTTGLTPLLPLYGIPFDPFLSSLFWFYGVFLGYAIFKYDLIDLHLIAKKAFLYGVSVAGVSLFIIVINTINEYITNHVPGFSPFIIPIASGFIAIGVAHFVWKRTEEADVLKYEFVNVVTHKFRTPLTYIGWSVNSLLGVQSEKERMAAIAGIKNANLRLVELTNILTETADSERSNYLYKFELANLASVAQGIIHEYQRQIEEKRLILHLLIDDNVPEILMDKKRMGFVIQVLFENALSYTPTGNSITIHITKKAKDILFSIQDTGIGIGKEDLSLVFSKFFRSKKATATDTEGMGVGLFIAKHIIERHDGKIWAESEGEGKGATFSIELRAK</sequence>
<dbReference type="GO" id="GO:0005886">
    <property type="term" value="C:plasma membrane"/>
    <property type="evidence" value="ECO:0007669"/>
    <property type="project" value="TreeGrafter"/>
</dbReference>